<dbReference type="Proteomes" id="UP000016511">
    <property type="component" value="Unassembled WGS sequence"/>
</dbReference>
<gene>
    <name evidence="5" type="ORF">HMPREF0083_05562</name>
</gene>
<dbReference type="CDD" id="cd06170">
    <property type="entry name" value="LuxR_C_like"/>
    <property type="match status" value="1"/>
</dbReference>
<dbReference type="PATRIC" id="fig|649747.3.peg.4998"/>
<protein>
    <submittedName>
        <fullName evidence="5">Transcriptional regulator, LuxR family</fullName>
    </submittedName>
</protein>
<dbReference type="AlphaFoldDB" id="U1WSS4"/>
<dbReference type="GO" id="GO:0006355">
    <property type="term" value="P:regulation of DNA-templated transcription"/>
    <property type="evidence" value="ECO:0007669"/>
    <property type="project" value="InterPro"/>
</dbReference>
<dbReference type="InterPro" id="IPR036388">
    <property type="entry name" value="WH-like_DNA-bd_sf"/>
</dbReference>
<feature type="domain" description="HTH luxR-type" evidence="4">
    <location>
        <begin position="31"/>
        <end position="96"/>
    </location>
</feature>
<dbReference type="GO" id="GO:0003677">
    <property type="term" value="F:DNA binding"/>
    <property type="evidence" value="ECO:0007669"/>
    <property type="project" value="UniProtKB-KW"/>
</dbReference>
<proteinExistence type="predicted"/>
<comment type="caution">
    <text evidence="5">The sequence shown here is derived from an EMBL/GenBank/DDBJ whole genome shotgun (WGS) entry which is preliminary data.</text>
</comment>
<dbReference type="PROSITE" id="PS50043">
    <property type="entry name" value="HTH_LUXR_2"/>
    <property type="match status" value="1"/>
</dbReference>
<evidence type="ECO:0000256" key="3">
    <source>
        <dbReference type="ARBA" id="ARBA00023163"/>
    </source>
</evidence>
<name>U1WSS4_ANEAE</name>
<evidence type="ECO:0000313" key="6">
    <source>
        <dbReference type="Proteomes" id="UP000016511"/>
    </source>
</evidence>
<accession>U1WSS4</accession>
<dbReference type="PANTHER" id="PTHR44688:SF16">
    <property type="entry name" value="DNA-BINDING TRANSCRIPTIONAL ACTIVATOR DEVR_DOSR"/>
    <property type="match status" value="1"/>
</dbReference>
<evidence type="ECO:0000256" key="1">
    <source>
        <dbReference type="ARBA" id="ARBA00023015"/>
    </source>
</evidence>
<dbReference type="Gene3D" id="1.10.10.10">
    <property type="entry name" value="Winged helix-like DNA-binding domain superfamily/Winged helix DNA-binding domain"/>
    <property type="match status" value="1"/>
</dbReference>
<dbReference type="InterPro" id="IPR000792">
    <property type="entry name" value="Tscrpt_reg_LuxR_C"/>
</dbReference>
<dbReference type="HOGENOM" id="CLU_2079855_0_0_9"/>
<keyword evidence="2" id="KW-0238">DNA-binding</keyword>
<keyword evidence="3" id="KW-0804">Transcription</keyword>
<dbReference type="InterPro" id="IPR016032">
    <property type="entry name" value="Sig_transdc_resp-reg_C-effctor"/>
</dbReference>
<dbReference type="STRING" id="649747.HMPREF0083_05562"/>
<dbReference type="EMBL" id="AWSJ01000347">
    <property type="protein sequence ID" value="ERI05715.1"/>
    <property type="molecule type" value="Genomic_DNA"/>
</dbReference>
<dbReference type="SUPFAM" id="SSF46894">
    <property type="entry name" value="C-terminal effector domain of the bipartite response regulators"/>
    <property type="match status" value="1"/>
</dbReference>
<organism evidence="5 6">
    <name type="scientific">Aneurinibacillus aneurinilyticus ATCC 12856</name>
    <dbReference type="NCBI Taxonomy" id="649747"/>
    <lineage>
        <taxon>Bacteria</taxon>
        <taxon>Bacillati</taxon>
        <taxon>Bacillota</taxon>
        <taxon>Bacilli</taxon>
        <taxon>Bacillales</taxon>
        <taxon>Paenibacillaceae</taxon>
        <taxon>Aneurinibacillus group</taxon>
        <taxon>Aneurinibacillus</taxon>
    </lineage>
</organism>
<dbReference type="PRINTS" id="PR00038">
    <property type="entry name" value="HTHLUXR"/>
</dbReference>
<keyword evidence="1" id="KW-0805">Transcription regulation</keyword>
<sequence length="117" mass="13464">MDIHMENKWPLKDTNLYLCESCKIKSFLNQRIKSNIFLTEMEKKVAEELIKDKSNQEIADSLFISKRTVEYHITSAIQKLGVKSRVGLAVKIIEAGSSTNYCECHQKIDPLGKKTMR</sequence>
<dbReference type="Pfam" id="PF00196">
    <property type="entry name" value="GerE"/>
    <property type="match status" value="1"/>
</dbReference>
<evidence type="ECO:0000313" key="5">
    <source>
        <dbReference type="EMBL" id="ERI05715.1"/>
    </source>
</evidence>
<evidence type="ECO:0000259" key="4">
    <source>
        <dbReference type="PROSITE" id="PS50043"/>
    </source>
</evidence>
<dbReference type="SMART" id="SM00421">
    <property type="entry name" value="HTH_LUXR"/>
    <property type="match status" value="1"/>
</dbReference>
<dbReference type="PANTHER" id="PTHR44688">
    <property type="entry name" value="DNA-BINDING TRANSCRIPTIONAL ACTIVATOR DEVR_DOSR"/>
    <property type="match status" value="1"/>
</dbReference>
<dbReference type="PROSITE" id="PS00622">
    <property type="entry name" value="HTH_LUXR_1"/>
    <property type="match status" value="1"/>
</dbReference>
<evidence type="ECO:0000256" key="2">
    <source>
        <dbReference type="ARBA" id="ARBA00023125"/>
    </source>
</evidence>
<keyword evidence="6" id="KW-1185">Reference proteome</keyword>
<reference evidence="5 6" key="1">
    <citation type="submission" date="2013-08" db="EMBL/GenBank/DDBJ databases">
        <authorList>
            <person name="Weinstock G."/>
            <person name="Sodergren E."/>
            <person name="Wylie T."/>
            <person name="Fulton L."/>
            <person name="Fulton R."/>
            <person name="Fronick C."/>
            <person name="O'Laughlin M."/>
            <person name="Godfrey J."/>
            <person name="Miner T."/>
            <person name="Herter B."/>
            <person name="Appelbaum E."/>
            <person name="Cordes M."/>
            <person name="Lek S."/>
            <person name="Wollam A."/>
            <person name="Pepin K.H."/>
            <person name="Palsikar V.B."/>
            <person name="Mitreva M."/>
            <person name="Wilson R.K."/>
        </authorList>
    </citation>
    <scope>NUCLEOTIDE SEQUENCE [LARGE SCALE GENOMIC DNA]</scope>
    <source>
        <strain evidence="5 6">ATCC 12856</strain>
    </source>
</reference>
<dbReference type="eggNOG" id="COG2197">
    <property type="taxonomic scope" value="Bacteria"/>
</dbReference>